<feature type="transmembrane region" description="Helical" evidence="7">
    <location>
        <begin position="122"/>
        <end position="144"/>
    </location>
</feature>
<dbReference type="EMBL" id="KZ826360">
    <property type="protein sequence ID" value="PYI05217.1"/>
    <property type="molecule type" value="Genomic_DNA"/>
</dbReference>
<feature type="region of interest" description="Disordered" evidence="6">
    <location>
        <begin position="356"/>
        <end position="405"/>
    </location>
</feature>
<dbReference type="AlphaFoldDB" id="A0A319E531"/>
<gene>
    <name evidence="9" type="ORF">BO78DRAFT_470775</name>
</gene>
<feature type="transmembrane region" description="Helical" evidence="7">
    <location>
        <begin position="164"/>
        <end position="187"/>
    </location>
</feature>
<evidence type="ECO:0000256" key="7">
    <source>
        <dbReference type="SAM" id="Phobius"/>
    </source>
</evidence>
<keyword evidence="10" id="KW-1185">Reference proteome</keyword>
<comment type="subcellular location">
    <subcellularLocation>
        <location evidence="1">Membrane</location>
        <topology evidence="1">Multi-pass membrane protein</topology>
    </subcellularLocation>
</comment>
<dbReference type="PANTHER" id="PTHR33048:SF151">
    <property type="entry name" value="INTEGRAL MEMBRANE PROTEIN"/>
    <property type="match status" value="1"/>
</dbReference>
<evidence type="ECO:0000256" key="3">
    <source>
        <dbReference type="ARBA" id="ARBA00022989"/>
    </source>
</evidence>
<evidence type="ECO:0000256" key="4">
    <source>
        <dbReference type="ARBA" id="ARBA00023136"/>
    </source>
</evidence>
<dbReference type="InterPro" id="IPR052337">
    <property type="entry name" value="SAT4-like"/>
</dbReference>
<accession>A0A319E531</accession>
<feature type="transmembrane region" description="Helical" evidence="7">
    <location>
        <begin position="238"/>
        <end position="258"/>
    </location>
</feature>
<feature type="transmembrane region" description="Helical" evidence="7">
    <location>
        <begin position="44"/>
        <end position="65"/>
    </location>
</feature>
<keyword evidence="3 7" id="KW-1133">Transmembrane helix</keyword>
<dbReference type="STRING" id="1448318.A0A319E531"/>
<keyword evidence="2 7" id="KW-0812">Transmembrane</keyword>
<dbReference type="PANTHER" id="PTHR33048">
    <property type="entry name" value="PTH11-LIKE INTEGRAL MEMBRANE PROTEIN (AFU_ORTHOLOGUE AFUA_5G11245)"/>
    <property type="match status" value="1"/>
</dbReference>
<feature type="compositionally biased region" description="Gly residues" evidence="6">
    <location>
        <begin position="364"/>
        <end position="380"/>
    </location>
</feature>
<evidence type="ECO:0000256" key="6">
    <source>
        <dbReference type="SAM" id="MobiDB-lite"/>
    </source>
</evidence>
<feature type="transmembrane region" description="Helical" evidence="7">
    <location>
        <begin position="199"/>
        <end position="218"/>
    </location>
</feature>
<evidence type="ECO:0000256" key="5">
    <source>
        <dbReference type="ARBA" id="ARBA00038359"/>
    </source>
</evidence>
<dbReference type="OrthoDB" id="10017208at2759"/>
<evidence type="ECO:0000313" key="10">
    <source>
        <dbReference type="Proteomes" id="UP000248423"/>
    </source>
</evidence>
<feature type="transmembrane region" description="Helical" evidence="7">
    <location>
        <begin position="12"/>
        <end position="32"/>
    </location>
</feature>
<evidence type="ECO:0000313" key="9">
    <source>
        <dbReference type="EMBL" id="PYI05217.1"/>
    </source>
</evidence>
<dbReference type="VEuPathDB" id="FungiDB:BO78DRAFT_470775"/>
<name>A0A319E531_ASPSB</name>
<dbReference type="InterPro" id="IPR049326">
    <property type="entry name" value="Rhodopsin_dom_fungi"/>
</dbReference>
<feature type="domain" description="Rhodopsin" evidence="8">
    <location>
        <begin position="28"/>
        <end position="263"/>
    </location>
</feature>
<dbReference type="GO" id="GO:0016020">
    <property type="term" value="C:membrane"/>
    <property type="evidence" value="ECO:0007669"/>
    <property type="project" value="UniProtKB-SubCell"/>
</dbReference>
<evidence type="ECO:0000259" key="8">
    <source>
        <dbReference type="Pfam" id="PF20684"/>
    </source>
</evidence>
<organism evidence="9 10">
    <name type="scientific">Aspergillus sclerotiicarbonarius (strain CBS 121057 / IBT 28362)</name>
    <dbReference type="NCBI Taxonomy" id="1448318"/>
    <lineage>
        <taxon>Eukaryota</taxon>
        <taxon>Fungi</taxon>
        <taxon>Dikarya</taxon>
        <taxon>Ascomycota</taxon>
        <taxon>Pezizomycotina</taxon>
        <taxon>Eurotiomycetes</taxon>
        <taxon>Eurotiomycetidae</taxon>
        <taxon>Eurotiales</taxon>
        <taxon>Aspergillaceae</taxon>
        <taxon>Aspergillus</taxon>
        <taxon>Aspergillus subgen. Circumdati</taxon>
    </lineage>
</organism>
<dbReference type="Pfam" id="PF20684">
    <property type="entry name" value="Fung_rhodopsin"/>
    <property type="match status" value="1"/>
</dbReference>
<comment type="similarity">
    <text evidence="5">Belongs to the SAT4 family.</text>
</comment>
<sequence length="405" mass="44849">MAEHPDLQQWATATTAAVTVLAFISVCLRVISRLERKQKLWWDDWMIIFSMAWNFLVVGFIFGMIHEGMGIHADKLSDTNIIMIAKFLVVAEILYVFNLVWTKLSILLMYYRIFHFPYFKKWAYAIGTFVILWVICITFLFIFICVPVQKLWYPSLPGHCISQVGTWIANATSTIATDLIILFLPLPQVWKLQLRLSEKIALTIAFGLGFFVIFASAYRFTVLFSYTSLDSSYTLAPTVGWTAIEMSAGIVSACLPTIRPALQLGARKLGIQRFMPALLRSRSGNLASSKTHPSQIVPADSAANSTAGLMVNRRSFYCLPDEEAEMGGMGGKGKGVVAQQIMLDAVLRPKHDRGLTVTDIRGSRGTGTGLGGGEDTGQDGGDGDGEGDEVPLHGIRVKKDFRQDC</sequence>
<dbReference type="Proteomes" id="UP000248423">
    <property type="component" value="Unassembled WGS sequence"/>
</dbReference>
<keyword evidence="4 7" id="KW-0472">Membrane</keyword>
<evidence type="ECO:0000256" key="1">
    <source>
        <dbReference type="ARBA" id="ARBA00004141"/>
    </source>
</evidence>
<proteinExistence type="inferred from homology"/>
<protein>
    <recommendedName>
        <fullName evidence="8">Rhodopsin domain-containing protein</fullName>
    </recommendedName>
</protein>
<reference evidence="9 10" key="1">
    <citation type="submission" date="2018-02" db="EMBL/GenBank/DDBJ databases">
        <title>The genomes of Aspergillus section Nigri reveals drivers in fungal speciation.</title>
        <authorList>
            <consortium name="DOE Joint Genome Institute"/>
            <person name="Vesth T.C."/>
            <person name="Nybo J."/>
            <person name="Theobald S."/>
            <person name="Brandl J."/>
            <person name="Frisvad J.C."/>
            <person name="Nielsen K.F."/>
            <person name="Lyhne E.K."/>
            <person name="Kogle M.E."/>
            <person name="Kuo A."/>
            <person name="Riley R."/>
            <person name="Clum A."/>
            <person name="Nolan M."/>
            <person name="Lipzen A."/>
            <person name="Salamov A."/>
            <person name="Henrissat B."/>
            <person name="Wiebenga A."/>
            <person name="De vries R.P."/>
            <person name="Grigoriev I.V."/>
            <person name="Mortensen U.H."/>
            <person name="Andersen M.R."/>
            <person name="Baker S.E."/>
        </authorList>
    </citation>
    <scope>NUCLEOTIDE SEQUENCE [LARGE SCALE GENOMIC DNA]</scope>
    <source>
        <strain evidence="9 10">CBS 121057</strain>
    </source>
</reference>
<feature type="transmembrane region" description="Helical" evidence="7">
    <location>
        <begin position="81"/>
        <end position="101"/>
    </location>
</feature>
<evidence type="ECO:0000256" key="2">
    <source>
        <dbReference type="ARBA" id="ARBA00022692"/>
    </source>
</evidence>